<keyword evidence="2" id="KW-1185">Reference proteome</keyword>
<organism evidence="1 2">
    <name type="scientific">Mucilaginibacter terrae</name>
    <dbReference type="NCBI Taxonomy" id="1955052"/>
    <lineage>
        <taxon>Bacteria</taxon>
        <taxon>Pseudomonadati</taxon>
        <taxon>Bacteroidota</taxon>
        <taxon>Sphingobacteriia</taxon>
        <taxon>Sphingobacteriales</taxon>
        <taxon>Sphingobacteriaceae</taxon>
        <taxon>Mucilaginibacter</taxon>
    </lineage>
</organism>
<dbReference type="InterPro" id="IPR015068">
    <property type="entry name" value="DUF1877"/>
</dbReference>
<dbReference type="Proteomes" id="UP001258315">
    <property type="component" value="Unassembled WGS sequence"/>
</dbReference>
<dbReference type="RefSeq" id="WP_311950199.1">
    <property type="nucleotide sequence ID" value="NZ_JAVLVU010000001.1"/>
</dbReference>
<sequence>MSQSTSYYSIPSSEFLRLKDAENVSQPEYTDVATLHQSHEGLRYILVKTVPSKINSITELFNPESYIDSLPDFENENADIDALLNNIPLYYLTPEKVNIIHSVLTTVTNADICKNFSSNEFNKNGIYPEVWNDSLDPDSTFNLNHLTKDFKDLNELFSKASLQNNYVIVCIG</sequence>
<evidence type="ECO:0000313" key="1">
    <source>
        <dbReference type="EMBL" id="MDT3403314.1"/>
    </source>
</evidence>
<gene>
    <name evidence="1" type="ORF">QE417_002386</name>
</gene>
<accession>A0ABU3GU80</accession>
<protein>
    <recommendedName>
        <fullName evidence="3">DUF1877 family protein</fullName>
    </recommendedName>
</protein>
<dbReference type="EMBL" id="JAVLVU010000001">
    <property type="protein sequence ID" value="MDT3403314.1"/>
    <property type="molecule type" value="Genomic_DNA"/>
</dbReference>
<reference evidence="2" key="1">
    <citation type="submission" date="2023-07" db="EMBL/GenBank/DDBJ databases">
        <title>Functional and genomic diversity of the sorghum phyllosphere microbiome.</title>
        <authorList>
            <person name="Shade A."/>
        </authorList>
    </citation>
    <scope>NUCLEOTIDE SEQUENCE [LARGE SCALE GENOMIC DNA]</scope>
    <source>
        <strain evidence="2">SORGH_AS_0422</strain>
    </source>
</reference>
<comment type="caution">
    <text evidence="1">The sequence shown here is derived from an EMBL/GenBank/DDBJ whole genome shotgun (WGS) entry which is preliminary data.</text>
</comment>
<evidence type="ECO:0008006" key="3">
    <source>
        <dbReference type="Google" id="ProtNLM"/>
    </source>
</evidence>
<proteinExistence type="predicted"/>
<dbReference type="Pfam" id="PF08974">
    <property type="entry name" value="DUF1877"/>
    <property type="match status" value="1"/>
</dbReference>
<dbReference type="SUPFAM" id="SSF111069">
    <property type="entry name" value="Hypothetical protein yfbM"/>
    <property type="match status" value="1"/>
</dbReference>
<name>A0ABU3GU80_9SPHI</name>
<dbReference type="Gene3D" id="3.40.1760.10">
    <property type="entry name" value="YfbM-like super family"/>
    <property type="match status" value="1"/>
</dbReference>
<dbReference type="InterPro" id="IPR035944">
    <property type="entry name" value="YfbM-like_sf"/>
</dbReference>
<evidence type="ECO:0000313" key="2">
    <source>
        <dbReference type="Proteomes" id="UP001258315"/>
    </source>
</evidence>